<dbReference type="OrthoDB" id="1289418at2759"/>
<dbReference type="SUPFAM" id="SSF81383">
    <property type="entry name" value="F-box domain"/>
    <property type="match status" value="1"/>
</dbReference>
<organism evidence="2 3">
    <name type="scientific">Capsicum baccatum</name>
    <name type="common">Peruvian pepper</name>
    <dbReference type="NCBI Taxonomy" id="33114"/>
    <lineage>
        <taxon>Eukaryota</taxon>
        <taxon>Viridiplantae</taxon>
        <taxon>Streptophyta</taxon>
        <taxon>Embryophyta</taxon>
        <taxon>Tracheophyta</taxon>
        <taxon>Spermatophyta</taxon>
        <taxon>Magnoliopsida</taxon>
        <taxon>eudicotyledons</taxon>
        <taxon>Gunneridae</taxon>
        <taxon>Pentapetalae</taxon>
        <taxon>asterids</taxon>
        <taxon>lamiids</taxon>
        <taxon>Solanales</taxon>
        <taxon>Solanaceae</taxon>
        <taxon>Solanoideae</taxon>
        <taxon>Capsiceae</taxon>
        <taxon>Capsicum</taxon>
    </lineage>
</organism>
<dbReference type="PANTHER" id="PTHR31111">
    <property type="entry name" value="BNAA05G37150D PROTEIN-RELATED"/>
    <property type="match status" value="1"/>
</dbReference>
<dbReference type="InterPro" id="IPR017451">
    <property type="entry name" value="F-box-assoc_interact_dom"/>
</dbReference>
<keyword evidence="3" id="KW-1185">Reference proteome</keyword>
<comment type="caution">
    <text evidence="2">The sequence shown here is derived from an EMBL/GenBank/DDBJ whole genome shotgun (WGS) entry which is preliminary data.</text>
</comment>
<evidence type="ECO:0000313" key="3">
    <source>
        <dbReference type="Proteomes" id="UP000224567"/>
    </source>
</evidence>
<sequence length="379" mass="44306">METHQYLSDDIVLQISTYLPAKSLMRFKCVSKAWNTMMQCPNFFRLHYARSQKRPSATRFLFQLETEIKRHRYLDRDNWVDLSLQLDYFCYDGEMSICSNHCNGLVCLYSYKENQVYLYNVTTRERKALPLYMNWEITVKPYNKQPSKPFDKLFLGFDEVTGNYKLLLLFPHQEAEEAKILTLGVTNWSWRKIRLSYYVDYPCLCYDDDYFIFLNGVVYLFWYDYVAYFDFGEEKFGYISPPPQTNYFEGLSINQTAVWGQLTVRCTYVFLGRQKIFGYDDANKVLIPLESGERLSRPIKISLSGTESIADKKKKAHVLATASVMTAPAFPLSSISLPCRVKFVTHSYKSMSPGIHFIFVSRFVENIIPLNSLVNSLLV</sequence>
<accession>A0A2G2X1X4</accession>
<gene>
    <name evidence="2" type="ORF">CQW23_11200</name>
</gene>
<dbReference type="PANTHER" id="PTHR31111:SF24">
    <property type="entry name" value="F-BOX PROTEIN"/>
    <property type="match status" value="1"/>
</dbReference>
<proteinExistence type="predicted"/>
<reference evidence="3" key="2">
    <citation type="journal article" date="2017" name="J. Anim. Genet.">
        <title>Multiple reference genome sequences of hot pepper reveal the massive evolution of plant disease resistance genes by retroduplication.</title>
        <authorList>
            <person name="Kim S."/>
            <person name="Park J."/>
            <person name="Yeom S.-I."/>
            <person name="Kim Y.-M."/>
            <person name="Seo E."/>
            <person name="Kim K.-T."/>
            <person name="Kim M.-S."/>
            <person name="Lee J.M."/>
            <person name="Cheong K."/>
            <person name="Shin H.-S."/>
            <person name="Kim S.-B."/>
            <person name="Han K."/>
            <person name="Lee J."/>
            <person name="Park M."/>
            <person name="Lee H.-A."/>
            <person name="Lee H.-Y."/>
            <person name="Lee Y."/>
            <person name="Oh S."/>
            <person name="Lee J.H."/>
            <person name="Choi E."/>
            <person name="Choi E."/>
            <person name="Lee S.E."/>
            <person name="Jeon J."/>
            <person name="Kim H."/>
            <person name="Choi G."/>
            <person name="Song H."/>
            <person name="Lee J."/>
            <person name="Lee S.-C."/>
            <person name="Kwon J.-K."/>
            <person name="Lee H.-Y."/>
            <person name="Koo N."/>
            <person name="Hong Y."/>
            <person name="Kim R.W."/>
            <person name="Kang W.-H."/>
            <person name="Huh J.H."/>
            <person name="Kang B.-C."/>
            <person name="Yang T.-J."/>
            <person name="Lee Y.-H."/>
            <person name="Bennetzen J.L."/>
            <person name="Choi D."/>
        </authorList>
    </citation>
    <scope>NUCLEOTIDE SEQUENCE [LARGE SCALE GENOMIC DNA]</scope>
    <source>
        <strain evidence="3">cv. PBC81</strain>
    </source>
</reference>
<dbReference type="Gene3D" id="1.20.1280.50">
    <property type="match status" value="1"/>
</dbReference>
<feature type="domain" description="F-box" evidence="1">
    <location>
        <begin position="7"/>
        <end position="47"/>
    </location>
</feature>
<name>A0A2G2X1X4_CAPBA</name>
<dbReference type="InterPro" id="IPR001810">
    <property type="entry name" value="F-box_dom"/>
</dbReference>
<evidence type="ECO:0000259" key="1">
    <source>
        <dbReference type="SMART" id="SM00256"/>
    </source>
</evidence>
<dbReference type="InterPro" id="IPR036047">
    <property type="entry name" value="F-box-like_dom_sf"/>
</dbReference>
<dbReference type="Pfam" id="PF08268">
    <property type="entry name" value="FBA_3"/>
    <property type="match status" value="1"/>
</dbReference>
<dbReference type="NCBIfam" id="TIGR01640">
    <property type="entry name" value="F_box_assoc_1"/>
    <property type="match status" value="1"/>
</dbReference>
<dbReference type="EMBL" id="MLFT02000004">
    <property type="protein sequence ID" value="PHT51453.1"/>
    <property type="molecule type" value="Genomic_DNA"/>
</dbReference>
<protein>
    <recommendedName>
        <fullName evidence="1">F-box domain-containing protein</fullName>
    </recommendedName>
</protein>
<dbReference type="Pfam" id="PF00646">
    <property type="entry name" value="F-box"/>
    <property type="match status" value="1"/>
</dbReference>
<dbReference type="AlphaFoldDB" id="A0A2G2X1X4"/>
<dbReference type="InterPro" id="IPR013187">
    <property type="entry name" value="F-box-assoc_dom_typ3"/>
</dbReference>
<dbReference type="SMART" id="SM00256">
    <property type="entry name" value="FBOX"/>
    <property type="match status" value="1"/>
</dbReference>
<dbReference type="Proteomes" id="UP000224567">
    <property type="component" value="Unassembled WGS sequence"/>
</dbReference>
<reference evidence="2 3" key="1">
    <citation type="journal article" date="2017" name="Genome Biol.">
        <title>New reference genome sequences of hot pepper reveal the massive evolution of plant disease-resistance genes by retroduplication.</title>
        <authorList>
            <person name="Kim S."/>
            <person name="Park J."/>
            <person name="Yeom S.I."/>
            <person name="Kim Y.M."/>
            <person name="Seo E."/>
            <person name="Kim K.T."/>
            <person name="Kim M.S."/>
            <person name="Lee J.M."/>
            <person name="Cheong K."/>
            <person name="Shin H.S."/>
            <person name="Kim S.B."/>
            <person name="Han K."/>
            <person name="Lee J."/>
            <person name="Park M."/>
            <person name="Lee H.A."/>
            <person name="Lee H.Y."/>
            <person name="Lee Y."/>
            <person name="Oh S."/>
            <person name="Lee J.H."/>
            <person name="Choi E."/>
            <person name="Choi E."/>
            <person name="Lee S.E."/>
            <person name="Jeon J."/>
            <person name="Kim H."/>
            <person name="Choi G."/>
            <person name="Song H."/>
            <person name="Lee J."/>
            <person name="Lee S.C."/>
            <person name="Kwon J.K."/>
            <person name="Lee H.Y."/>
            <person name="Koo N."/>
            <person name="Hong Y."/>
            <person name="Kim R.W."/>
            <person name="Kang W.H."/>
            <person name="Huh J.H."/>
            <person name="Kang B.C."/>
            <person name="Yang T.J."/>
            <person name="Lee Y.H."/>
            <person name="Bennetzen J.L."/>
            <person name="Choi D."/>
        </authorList>
    </citation>
    <scope>NUCLEOTIDE SEQUENCE [LARGE SCALE GENOMIC DNA]</scope>
    <source>
        <strain evidence="3">cv. PBC81</strain>
    </source>
</reference>
<evidence type="ECO:0000313" key="2">
    <source>
        <dbReference type="EMBL" id="PHT51453.1"/>
    </source>
</evidence>